<name>J3L8H7_ORYBR</name>
<evidence type="ECO:0000313" key="3">
    <source>
        <dbReference type="Proteomes" id="UP000006038"/>
    </source>
</evidence>
<evidence type="ECO:0000256" key="1">
    <source>
        <dbReference type="SAM" id="MobiDB-lite"/>
    </source>
</evidence>
<dbReference type="AlphaFoldDB" id="J3L8H7"/>
<evidence type="ECO:0000313" key="2">
    <source>
        <dbReference type="EnsemblPlants" id="OB0212G10030.1"/>
    </source>
</evidence>
<reference evidence="2" key="1">
    <citation type="submission" date="2015-06" db="UniProtKB">
        <authorList>
            <consortium name="EnsemblPlants"/>
        </authorList>
    </citation>
    <scope>IDENTIFICATION</scope>
</reference>
<dbReference type="EnsemblPlants" id="OB0212G10030.1">
    <property type="protein sequence ID" value="OB0212G10030.1"/>
    <property type="gene ID" value="OB0212G10030"/>
</dbReference>
<feature type="region of interest" description="Disordered" evidence="1">
    <location>
        <begin position="29"/>
        <end position="53"/>
    </location>
</feature>
<keyword evidence="3" id="KW-1185">Reference proteome</keyword>
<organism evidence="2">
    <name type="scientific">Oryza brachyantha</name>
    <name type="common">malo sina</name>
    <dbReference type="NCBI Taxonomy" id="4533"/>
    <lineage>
        <taxon>Eukaryota</taxon>
        <taxon>Viridiplantae</taxon>
        <taxon>Streptophyta</taxon>
        <taxon>Embryophyta</taxon>
        <taxon>Tracheophyta</taxon>
        <taxon>Spermatophyta</taxon>
        <taxon>Magnoliopsida</taxon>
        <taxon>Liliopsida</taxon>
        <taxon>Poales</taxon>
        <taxon>Poaceae</taxon>
        <taxon>BOP clade</taxon>
        <taxon>Oryzoideae</taxon>
        <taxon>Oryzeae</taxon>
        <taxon>Oryzinae</taxon>
        <taxon>Oryza</taxon>
    </lineage>
</organism>
<protein>
    <submittedName>
        <fullName evidence="2">Uncharacterized protein</fullName>
    </submittedName>
</protein>
<dbReference type="Gramene" id="OB0212G10030.1">
    <property type="protein sequence ID" value="OB0212G10030.1"/>
    <property type="gene ID" value="OB0212G10030"/>
</dbReference>
<proteinExistence type="predicted"/>
<accession>J3L8H7</accession>
<dbReference type="Proteomes" id="UP000006038">
    <property type="component" value="Unassembled WGS sequence"/>
</dbReference>
<sequence>MPARLRSQAGHQSHLLVISVGDPCKNSRSIIGSRNNDSPHHLVGSCNNNNPHR</sequence>
<dbReference type="HOGENOM" id="CLU_3071927_0_0_1"/>